<evidence type="ECO:0000256" key="6">
    <source>
        <dbReference type="ARBA" id="ARBA00022729"/>
    </source>
</evidence>
<dbReference type="Gene3D" id="2.40.170.20">
    <property type="entry name" value="TonB-dependent receptor, beta-barrel domain"/>
    <property type="match status" value="1"/>
</dbReference>
<reference evidence="15 16" key="1">
    <citation type="submission" date="2019-05" db="EMBL/GenBank/DDBJ databases">
        <title>Flagellimonas sp. AsT0115, sp. nov., isolated from a marine red algae, Asparagopsis taxiformis.</title>
        <authorList>
            <person name="Kim J."/>
            <person name="Jeong S.E."/>
            <person name="Jeon C.O."/>
        </authorList>
    </citation>
    <scope>NUCLEOTIDE SEQUENCE [LARGE SCALE GENOMIC DNA]</scope>
    <source>
        <strain evidence="15 16">AsT0115</strain>
    </source>
</reference>
<proteinExistence type="inferred from homology"/>
<comment type="caution">
    <text evidence="15">The sequence shown here is derived from an EMBL/GenBank/DDBJ whole genome shotgun (WGS) entry which is preliminary data.</text>
</comment>
<keyword evidence="16" id="KW-1185">Reference proteome</keyword>
<dbReference type="InterPro" id="IPR039426">
    <property type="entry name" value="TonB-dep_rcpt-like"/>
</dbReference>
<dbReference type="RefSeq" id="WP_138835992.1">
    <property type="nucleotide sequence ID" value="NZ_VCNI01000002.1"/>
</dbReference>
<keyword evidence="2 12" id="KW-0813">Transport</keyword>
<keyword evidence="4" id="KW-0406">Ion transport</keyword>
<keyword evidence="6" id="KW-0732">Signal</keyword>
<comment type="subcellular location">
    <subcellularLocation>
        <location evidence="1 12">Cell outer membrane</location>
        <topology evidence="1 12">Multi-pass membrane protein</topology>
    </subcellularLocation>
</comment>
<dbReference type="PROSITE" id="PS52016">
    <property type="entry name" value="TONB_DEPENDENT_REC_3"/>
    <property type="match status" value="1"/>
</dbReference>
<sequence length="861" mass="96167">MRNLPFILFLFFSSCYWGVAQDKISADYSAVPLKEIIKDLESKSALYFSYSEDVIADKTVSIRFEHLETDQILELLTTETGLVFERVSDTDIIITLPTLSMDICAYIHERPTGKPLEGVTVTISGSARGSISDNNGYFEFKAVPIGSEIRLAHLGYRDLVIVVGDVSLSDCPILFLEPGLETLNEVVVTSYLTKGVDKNSDGSFSLTNNRLGVLAGLVEPDVFQNIQNLPGITSLDESAAGIQIRGGSPDQNLVIVDNIKMYNTGHFFDLISAINPYLIEGARIYKGGASPKYGDRVSGVIDIFSDRAVPQKTTGGLGINGTHGDAFLKTPLGKHVGLLISGRHSYSNIFQTPTFNVLSNKVFQNETLVTDAAGGIFEQSEDRAIKDDFFFYDSHAKLLFQPGKQDTISVSGIITKNDLDFVVQSDEDLVSDRLIIENQGVGFSWEGTRTKWFNHSLSAYYSSLDSSYKNEISEEAVLEEESFRSNTVEDYGLGLDLAFGLSGHHWLHSGFQWSNTNASFQFTRTESNDENEIPENSATERNGEFSAHAAYLEYQYKPDSKAVFNAGIRVSKYSILDGIFWEPRLNLELPIFDQNLRFKITFENRYQPISQLIEFEDSQTRLENKVWTVSNGEDFPLLKSTQFSAGLLLSKGGWTFELDGYRKQLDGLTSFTNGFTNLVEDYSEGESTIMGIDMFLQRKFKNYSLVLGYTFNDVEYTFEELQDGSFPGNNDVPSNFSISNIFEKDNWEFALGWTIRSGAPYTPSTSLDDENEIGFGAINSLRLPGYHRLDASLRYGFSFSSSSKTKGAIGLSVLNIYDRRVPLFVSYRVDDDPVTDEQQVTLIEQLSQGLTPNISLRINFE</sequence>
<dbReference type="InterPro" id="IPR037066">
    <property type="entry name" value="Plug_dom_sf"/>
</dbReference>
<evidence type="ECO:0000313" key="15">
    <source>
        <dbReference type="EMBL" id="TMU54626.1"/>
    </source>
</evidence>
<keyword evidence="9 12" id="KW-0472">Membrane</keyword>
<keyword evidence="7" id="KW-0408">Iron</keyword>
<dbReference type="PROSITE" id="PS51257">
    <property type="entry name" value="PROKAR_LIPOPROTEIN"/>
    <property type="match status" value="1"/>
</dbReference>
<dbReference type="SMART" id="SM00965">
    <property type="entry name" value="STN"/>
    <property type="match status" value="1"/>
</dbReference>
<evidence type="ECO:0000313" key="16">
    <source>
        <dbReference type="Proteomes" id="UP000751614"/>
    </source>
</evidence>
<dbReference type="SUPFAM" id="SSF56935">
    <property type="entry name" value="Porins"/>
    <property type="match status" value="1"/>
</dbReference>
<dbReference type="InterPro" id="IPR012910">
    <property type="entry name" value="Plug_dom"/>
</dbReference>
<evidence type="ECO:0000256" key="10">
    <source>
        <dbReference type="ARBA" id="ARBA00023170"/>
    </source>
</evidence>
<dbReference type="InterPro" id="IPR008969">
    <property type="entry name" value="CarboxyPept-like_regulatory"/>
</dbReference>
<dbReference type="Pfam" id="PF00593">
    <property type="entry name" value="TonB_dep_Rec_b-barrel"/>
    <property type="match status" value="1"/>
</dbReference>
<keyword evidence="3 12" id="KW-1134">Transmembrane beta strand</keyword>
<dbReference type="SUPFAM" id="SSF49464">
    <property type="entry name" value="Carboxypeptidase regulatory domain-like"/>
    <property type="match status" value="1"/>
</dbReference>
<dbReference type="Gene3D" id="2.170.130.10">
    <property type="entry name" value="TonB-dependent receptor, plug domain"/>
    <property type="match status" value="1"/>
</dbReference>
<evidence type="ECO:0000259" key="14">
    <source>
        <dbReference type="SMART" id="SM00965"/>
    </source>
</evidence>
<dbReference type="InterPro" id="IPR000531">
    <property type="entry name" value="Beta-barrel_TonB"/>
</dbReference>
<evidence type="ECO:0000256" key="5">
    <source>
        <dbReference type="ARBA" id="ARBA00022692"/>
    </source>
</evidence>
<protein>
    <recommendedName>
        <fullName evidence="14">Secretin/TonB short N-terminal domain-containing protein</fullName>
    </recommendedName>
</protein>
<keyword evidence="4" id="KW-0410">Iron transport</keyword>
<evidence type="ECO:0000256" key="2">
    <source>
        <dbReference type="ARBA" id="ARBA00022448"/>
    </source>
</evidence>
<evidence type="ECO:0000256" key="11">
    <source>
        <dbReference type="ARBA" id="ARBA00023237"/>
    </source>
</evidence>
<evidence type="ECO:0000256" key="7">
    <source>
        <dbReference type="ARBA" id="ARBA00023004"/>
    </source>
</evidence>
<accession>A0ABY2WIG9</accession>
<dbReference type="PANTHER" id="PTHR30069">
    <property type="entry name" value="TONB-DEPENDENT OUTER MEMBRANE RECEPTOR"/>
    <property type="match status" value="1"/>
</dbReference>
<dbReference type="InterPro" id="IPR011662">
    <property type="entry name" value="Secretin/TonB_short_N"/>
</dbReference>
<evidence type="ECO:0000256" key="4">
    <source>
        <dbReference type="ARBA" id="ARBA00022496"/>
    </source>
</evidence>
<comment type="similarity">
    <text evidence="12 13">Belongs to the TonB-dependent receptor family.</text>
</comment>
<name>A0ABY2WIG9_9FLAO</name>
<keyword evidence="10" id="KW-0675">Receptor</keyword>
<organism evidence="15 16">
    <name type="scientific">Flagellimonas algicola</name>
    <dbReference type="NCBI Taxonomy" id="2583815"/>
    <lineage>
        <taxon>Bacteria</taxon>
        <taxon>Pseudomonadati</taxon>
        <taxon>Bacteroidota</taxon>
        <taxon>Flavobacteriia</taxon>
        <taxon>Flavobacteriales</taxon>
        <taxon>Flavobacteriaceae</taxon>
        <taxon>Flagellimonas</taxon>
    </lineage>
</organism>
<dbReference type="PANTHER" id="PTHR30069:SF29">
    <property type="entry name" value="HEMOGLOBIN AND HEMOGLOBIN-HAPTOGLOBIN-BINDING PROTEIN 1-RELATED"/>
    <property type="match status" value="1"/>
</dbReference>
<evidence type="ECO:0000256" key="8">
    <source>
        <dbReference type="ARBA" id="ARBA00023077"/>
    </source>
</evidence>
<evidence type="ECO:0000256" key="1">
    <source>
        <dbReference type="ARBA" id="ARBA00004571"/>
    </source>
</evidence>
<dbReference type="Pfam" id="PF13715">
    <property type="entry name" value="CarbopepD_reg_2"/>
    <property type="match status" value="1"/>
</dbReference>
<dbReference type="EMBL" id="VCNI01000002">
    <property type="protein sequence ID" value="TMU54626.1"/>
    <property type="molecule type" value="Genomic_DNA"/>
</dbReference>
<dbReference type="Pfam" id="PF07715">
    <property type="entry name" value="Plug"/>
    <property type="match status" value="1"/>
</dbReference>
<keyword evidence="11 12" id="KW-0998">Cell outer membrane</keyword>
<evidence type="ECO:0000256" key="3">
    <source>
        <dbReference type="ARBA" id="ARBA00022452"/>
    </source>
</evidence>
<gene>
    <name evidence="15" type="ORF">FGG15_10475</name>
</gene>
<evidence type="ECO:0000256" key="13">
    <source>
        <dbReference type="RuleBase" id="RU003357"/>
    </source>
</evidence>
<keyword evidence="5 12" id="KW-0812">Transmembrane</keyword>
<dbReference type="Proteomes" id="UP000751614">
    <property type="component" value="Unassembled WGS sequence"/>
</dbReference>
<dbReference type="Gene3D" id="2.60.40.1120">
    <property type="entry name" value="Carboxypeptidase-like, regulatory domain"/>
    <property type="match status" value="1"/>
</dbReference>
<evidence type="ECO:0000256" key="12">
    <source>
        <dbReference type="PROSITE-ProRule" id="PRU01360"/>
    </source>
</evidence>
<evidence type="ECO:0000256" key="9">
    <source>
        <dbReference type="ARBA" id="ARBA00023136"/>
    </source>
</evidence>
<feature type="domain" description="Secretin/TonB short N-terminal" evidence="14">
    <location>
        <begin position="46"/>
        <end position="97"/>
    </location>
</feature>
<dbReference type="InterPro" id="IPR036942">
    <property type="entry name" value="Beta-barrel_TonB_sf"/>
</dbReference>
<keyword evidence="8 13" id="KW-0798">TonB box</keyword>